<evidence type="ECO:0000256" key="4">
    <source>
        <dbReference type="ARBA" id="ARBA00023136"/>
    </source>
</evidence>
<dbReference type="PANTHER" id="PTHR23507:SF1">
    <property type="entry name" value="FI18259P1-RELATED"/>
    <property type="match status" value="1"/>
</dbReference>
<feature type="transmembrane region" description="Helical" evidence="5">
    <location>
        <begin position="270"/>
        <end position="300"/>
    </location>
</feature>
<dbReference type="PANTHER" id="PTHR23507">
    <property type="entry name" value="ZGC:174356"/>
    <property type="match status" value="1"/>
</dbReference>
<dbReference type="Pfam" id="PF07690">
    <property type="entry name" value="MFS_1"/>
    <property type="match status" value="1"/>
</dbReference>
<dbReference type="OrthoDB" id="194139at2759"/>
<dbReference type="Gene3D" id="1.20.1250.20">
    <property type="entry name" value="MFS general substrate transporter like domains"/>
    <property type="match status" value="1"/>
</dbReference>
<dbReference type="GO" id="GO:0022857">
    <property type="term" value="F:transmembrane transporter activity"/>
    <property type="evidence" value="ECO:0007669"/>
    <property type="project" value="InterPro"/>
</dbReference>
<dbReference type="STRING" id="1448320.A0A319ECE8"/>
<sequence length="435" mass="46628">MTTTADTIDDVHDETAPLLGTGRDQVQTGSSRSRKLNVMLAATTLILAEICKSEPVQSELALVNGWKETAEVLPGILLSVPFGVLADHWGRKPVLLLGVLGVLLGETWVRVLCLFPTVFPLRLVWLSGMWRLIGGGDIGLSSTALVMVADRFPEDEIAVVLSEVLATPISAYLMTRDAWRPFMRGFGIILLGSLSAFLMPETLADAKSKISSTAAAPSEEEETQPHPAGKFIVSSPAVAVCLLGLFISSINRSSTSLLIQYTSKRFHWSIANSSLLISLRGTITLANFLLLMPALSVLLTRYSHLHGKLKDLRVAQASSVISALGLFVIATAASQAVLLLGIVLLSLGAAFNVSCRSFVTSLVRPDRVGTLYSSAASIQALGTMVSGPLFAYAFRWGLHLGPAWLGLPFLLASAVYLLGSVLLMRLRVPDRVHGE</sequence>
<accession>A0A319ECE8</accession>
<dbReference type="InterPro" id="IPR020846">
    <property type="entry name" value="MFS_dom"/>
</dbReference>
<protein>
    <submittedName>
        <fullName evidence="7">MFS general substrate transporter</fullName>
    </submittedName>
</protein>
<keyword evidence="3 5" id="KW-1133">Transmembrane helix</keyword>
<proteinExistence type="predicted"/>
<dbReference type="InterPro" id="IPR036259">
    <property type="entry name" value="MFS_trans_sf"/>
</dbReference>
<dbReference type="Proteomes" id="UP000247810">
    <property type="component" value="Unassembled WGS sequence"/>
</dbReference>
<evidence type="ECO:0000256" key="1">
    <source>
        <dbReference type="ARBA" id="ARBA00004141"/>
    </source>
</evidence>
<dbReference type="GO" id="GO:0016020">
    <property type="term" value="C:membrane"/>
    <property type="evidence" value="ECO:0007669"/>
    <property type="project" value="UniProtKB-SubCell"/>
</dbReference>
<evidence type="ECO:0000313" key="8">
    <source>
        <dbReference type="Proteomes" id="UP000247810"/>
    </source>
</evidence>
<keyword evidence="2 5" id="KW-0812">Transmembrane</keyword>
<dbReference type="SUPFAM" id="SSF103473">
    <property type="entry name" value="MFS general substrate transporter"/>
    <property type="match status" value="1"/>
</dbReference>
<feature type="transmembrane region" description="Helical" evidence="5">
    <location>
        <begin position="181"/>
        <end position="199"/>
    </location>
</feature>
<evidence type="ECO:0000256" key="3">
    <source>
        <dbReference type="ARBA" id="ARBA00022989"/>
    </source>
</evidence>
<feature type="transmembrane region" description="Helical" evidence="5">
    <location>
        <begin position="231"/>
        <end position="250"/>
    </location>
</feature>
<dbReference type="VEuPathDB" id="FungiDB:BO71DRAFT_423470"/>
<evidence type="ECO:0000256" key="5">
    <source>
        <dbReference type="SAM" id="Phobius"/>
    </source>
</evidence>
<dbReference type="InterPro" id="IPR011701">
    <property type="entry name" value="MFS"/>
</dbReference>
<evidence type="ECO:0000256" key="2">
    <source>
        <dbReference type="ARBA" id="ARBA00022692"/>
    </source>
</evidence>
<dbReference type="PROSITE" id="PS50850">
    <property type="entry name" value="MFS"/>
    <property type="match status" value="1"/>
</dbReference>
<feature type="transmembrane region" description="Helical" evidence="5">
    <location>
        <begin position="371"/>
        <end position="391"/>
    </location>
</feature>
<organism evidence="7 8">
    <name type="scientific">Aspergillus ellipticus CBS 707.79</name>
    <dbReference type="NCBI Taxonomy" id="1448320"/>
    <lineage>
        <taxon>Eukaryota</taxon>
        <taxon>Fungi</taxon>
        <taxon>Dikarya</taxon>
        <taxon>Ascomycota</taxon>
        <taxon>Pezizomycotina</taxon>
        <taxon>Eurotiomycetes</taxon>
        <taxon>Eurotiomycetidae</taxon>
        <taxon>Eurotiales</taxon>
        <taxon>Aspergillaceae</taxon>
        <taxon>Aspergillus</taxon>
        <taxon>Aspergillus subgen. Circumdati</taxon>
    </lineage>
</organism>
<feature type="domain" description="Major facilitator superfamily (MFS) profile" evidence="6">
    <location>
        <begin position="237"/>
        <end position="435"/>
    </location>
</feature>
<dbReference type="EMBL" id="KZ826068">
    <property type="protein sequence ID" value="PYH88752.1"/>
    <property type="molecule type" value="Genomic_DNA"/>
</dbReference>
<name>A0A319ECE8_9EURO</name>
<reference evidence="7 8" key="1">
    <citation type="submission" date="2018-02" db="EMBL/GenBank/DDBJ databases">
        <title>The genomes of Aspergillus section Nigri reveals drivers in fungal speciation.</title>
        <authorList>
            <consortium name="DOE Joint Genome Institute"/>
            <person name="Vesth T.C."/>
            <person name="Nybo J."/>
            <person name="Theobald S."/>
            <person name="Brandl J."/>
            <person name="Frisvad J.C."/>
            <person name="Nielsen K.F."/>
            <person name="Lyhne E.K."/>
            <person name="Kogle M.E."/>
            <person name="Kuo A."/>
            <person name="Riley R."/>
            <person name="Clum A."/>
            <person name="Nolan M."/>
            <person name="Lipzen A."/>
            <person name="Salamov A."/>
            <person name="Henrissat B."/>
            <person name="Wiebenga A."/>
            <person name="De vries R.P."/>
            <person name="Grigoriev I.V."/>
            <person name="Mortensen U.H."/>
            <person name="Andersen M.R."/>
            <person name="Baker S.E."/>
        </authorList>
    </citation>
    <scope>NUCLEOTIDE SEQUENCE [LARGE SCALE GENOMIC DNA]</scope>
    <source>
        <strain evidence="7 8">CBS 707.79</strain>
    </source>
</reference>
<gene>
    <name evidence="7" type="ORF">BO71DRAFT_423470</name>
</gene>
<feature type="transmembrane region" description="Helical" evidence="5">
    <location>
        <begin position="403"/>
        <end position="423"/>
    </location>
</feature>
<keyword evidence="8" id="KW-1185">Reference proteome</keyword>
<evidence type="ECO:0000259" key="6">
    <source>
        <dbReference type="PROSITE" id="PS50850"/>
    </source>
</evidence>
<dbReference type="AlphaFoldDB" id="A0A319ECE8"/>
<comment type="subcellular location">
    <subcellularLocation>
        <location evidence="1">Membrane</location>
        <topology evidence="1">Multi-pass membrane protein</topology>
    </subcellularLocation>
</comment>
<evidence type="ECO:0000313" key="7">
    <source>
        <dbReference type="EMBL" id="PYH88752.1"/>
    </source>
</evidence>
<keyword evidence="4 5" id="KW-0472">Membrane</keyword>
<feature type="transmembrane region" description="Helical" evidence="5">
    <location>
        <begin position="336"/>
        <end position="359"/>
    </location>
</feature>